<evidence type="ECO:0000256" key="1">
    <source>
        <dbReference type="SAM" id="MobiDB-lite"/>
    </source>
</evidence>
<gene>
    <name evidence="3" type="ORF">BLCOC_07200</name>
</gene>
<proteinExistence type="predicted"/>
<feature type="signal peptide" evidence="2">
    <location>
        <begin position="1"/>
        <end position="27"/>
    </location>
</feature>
<feature type="chain" id="PRO_5045663180" evidence="2">
    <location>
        <begin position="28"/>
        <end position="321"/>
    </location>
</feature>
<dbReference type="Proteomes" id="UP001325248">
    <property type="component" value="Chromosome"/>
</dbReference>
<name>A0ABZ0U573_9FIRM</name>
<keyword evidence="4" id="KW-1185">Reference proteome</keyword>
<protein>
    <submittedName>
        <fullName evidence="3">Uncharacterized protein</fullName>
    </submittedName>
</protein>
<organism evidence="3 4">
    <name type="scientific">Blautia producta</name>
    <dbReference type="NCBI Taxonomy" id="33035"/>
    <lineage>
        <taxon>Bacteria</taxon>
        <taxon>Bacillati</taxon>
        <taxon>Bacillota</taxon>
        <taxon>Clostridia</taxon>
        <taxon>Lachnospirales</taxon>
        <taxon>Lachnospiraceae</taxon>
        <taxon>Blautia</taxon>
    </lineage>
</organism>
<reference evidence="3" key="1">
    <citation type="submission" date="2023-10" db="EMBL/GenBank/DDBJ databases">
        <title>Genome sequence of Blautia coccoides DSM 935.</title>
        <authorList>
            <person name="Boeer T."/>
            <person name="Bengelsdorf F.R."/>
            <person name="Daniel R."/>
            <person name="Poehlein A."/>
        </authorList>
    </citation>
    <scope>NUCLEOTIDE SEQUENCE [LARGE SCALE GENOMIC DNA]</scope>
    <source>
        <strain evidence="3">DSM 935</strain>
    </source>
</reference>
<accession>A0ABZ0U573</accession>
<feature type="compositionally biased region" description="Polar residues" evidence="1">
    <location>
        <begin position="209"/>
        <end position="232"/>
    </location>
</feature>
<dbReference type="EMBL" id="CP136422">
    <property type="protein sequence ID" value="WPX72384.1"/>
    <property type="molecule type" value="Genomic_DNA"/>
</dbReference>
<evidence type="ECO:0000256" key="2">
    <source>
        <dbReference type="SAM" id="SignalP"/>
    </source>
</evidence>
<sequence>MKYRKYFFPSLFLLSMMFLLWTMPVFASELTEADVEQTVASQGQETVTGNIFIWFLCAIAFLKVSQKIDSFLASLGVNVGNTGGNMMAELLIASKSLSGALRGHGGRGNYRTNASPGAAAVGGNFLSGGLAGSVGRQAERSAVNAATGHTENSSIGNTLYQSSLNKGGDFANSVISNIAKGNYGQVGSITGEDAVKAYRSYMGLPPSNGPQSSDGSSVNPNSQTHPVPSYNNVEIGGGRITGTETSEDNIRDFAMYHADQYMAPTQGDYETLQSVDGATWYKQYAQDTVSKTPYEKEDRKIAYHESIVQKLPPTPPRKDRI</sequence>
<evidence type="ECO:0000313" key="4">
    <source>
        <dbReference type="Proteomes" id="UP001325248"/>
    </source>
</evidence>
<keyword evidence="2" id="KW-0732">Signal</keyword>
<feature type="region of interest" description="Disordered" evidence="1">
    <location>
        <begin position="200"/>
        <end position="237"/>
    </location>
</feature>
<evidence type="ECO:0000313" key="3">
    <source>
        <dbReference type="EMBL" id="WPX72384.1"/>
    </source>
</evidence>